<dbReference type="GO" id="GO:0005774">
    <property type="term" value="C:vacuolar membrane"/>
    <property type="evidence" value="ECO:0007669"/>
    <property type="project" value="TreeGrafter"/>
</dbReference>
<feature type="coiled-coil region" evidence="3">
    <location>
        <begin position="644"/>
        <end position="678"/>
    </location>
</feature>
<evidence type="ECO:0000256" key="4">
    <source>
        <dbReference type="SAM" id="MobiDB-lite"/>
    </source>
</evidence>
<accession>A0A835LLG8</accession>
<protein>
    <recommendedName>
        <fullName evidence="5">NAB domain-containing protein</fullName>
    </recommendedName>
</protein>
<feature type="coiled-coil region" evidence="3">
    <location>
        <begin position="323"/>
        <end position="357"/>
    </location>
</feature>
<reference evidence="6 7" key="1">
    <citation type="submission" date="2020-10" db="EMBL/GenBank/DDBJ databases">
        <title>The Coptis chinensis genome and diversification of protoberbering-type alkaloids.</title>
        <authorList>
            <person name="Wang B."/>
            <person name="Shu S."/>
            <person name="Song C."/>
            <person name="Liu Y."/>
        </authorList>
    </citation>
    <scope>NUCLEOTIDE SEQUENCE [LARGE SCALE GENOMIC DNA]</scope>
    <source>
        <strain evidence="6">HL-2020</strain>
        <tissue evidence="6">Leaf</tissue>
    </source>
</reference>
<keyword evidence="7" id="KW-1185">Reference proteome</keyword>
<dbReference type="OrthoDB" id="1877257at2759"/>
<proteinExistence type="inferred from homology"/>
<dbReference type="PROSITE" id="PS51774">
    <property type="entry name" value="NAB"/>
    <property type="match status" value="1"/>
</dbReference>
<evidence type="ECO:0000259" key="5">
    <source>
        <dbReference type="PROSITE" id="PS51774"/>
    </source>
</evidence>
<feature type="region of interest" description="Disordered" evidence="4">
    <location>
        <begin position="181"/>
        <end position="217"/>
    </location>
</feature>
<feature type="domain" description="NAB" evidence="5">
    <location>
        <begin position="17"/>
        <end position="125"/>
    </location>
</feature>
<comment type="caution">
    <text evidence="6">The sequence shown here is derived from an EMBL/GenBank/DDBJ whole genome shotgun (WGS) entry which is preliminary data.</text>
</comment>
<evidence type="ECO:0000256" key="3">
    <source>
        <dbReference type="SAM" id="Coils"/>
    </source>
</evidence>
<evidence type="ECO:0000256" key="1">
    <source>
        <dbReference type="ARBA" id="ARBA00023054"/>
    </source>
</evidence>
<dbReference type="InterPro" id="IPR011684">
    <property type="entry name" value="NAB"/>
</dbReference>
<name>A0A835LLG8_9MAGN</name>
<feature type="compositionally biased region" description="Low complexity" evidence="4">
    <location>
        <begin position="189"/>
        <end position="207"/>
    </location>
</feature>
<dbReference type="Pfam" id="PF07765">
    <property type="entry name" value="KIP1"/>
    <property type="match status" value="1"/>
</dbReference>
<feature type="coiled-coil region" evidence="3">
    <location>
        <begin position="588"/>
        <end position="615"/>
    </location>
</feature>
<feature type="region of interest" description="Disordered" evidence="4">
    <location>
        <begin position="129"/>
        <end position="164"/>
    </location>
</feature>
<dbReference type="Proteomes" id="UP000631114">
    <property type="component" value="Unassembled WGS sequence"/>
</dbReference>
<evidence type="ECO:0000313" key="7">
    <source>
        <dbReference type="Proteomes" id="UP000631114"/>
    </source>
</evidence>
<sequence length="715" mass="81982">MANSSHKMKRLESRKSHSWWWDSHISPKNSKWLAENLEGKTHLSAATTLTKPLLSFNPYKNILLSSEMDQSVKRMLKLIEEDGDSFAKKAEMYYQKRPELVAHVEEFYRMYRSLAERYDNLTGELRKNIPSDLHSQGSGISDCSSELSSPLPTPEKRPSRRRSSNRAAGFDFFLGSGGGSSDFSRKESYTMSSSSSGSESESDGASSRNNFLSSPVNGNGEGLHQRIIELEAEVCEVKEKLRVAEENSEALAAVAGNGNHEDIVGTNTWYDEELKVASEKLRLSEEEILRLKVELNLEHGHVLELQEQIAEKEASFPVSDDKIKALEKELVAMRSKLETSEEEAEKLRLLIQKNESSEGNFDSQADSLSSSSFSENREIQINLRNNQVDGLETRITDQEQRVKALEEELEIRNDQLQLLEEEIGRLNLELEKNKTFVANTDNLKVGLESCEKEVESKKVELALERKRILDLQEQIRRFEIIVLDRDNEIMKVKVAISEAEENFTLEKSQLHEKIFFISDSQAHLEGKLKEWELKVRSLEEEIKRIEAEKLKIQDSQVARETVIQSEIKQLRADITEKGNHVEVLNKSLDALKLKFDMLVAEKDQLNAKVHTLTEEACSRDDIIHQKDEHLHRLHMEHVDLIAGSEGHRKLVRELKTRVETLEEEVERQQTVISEGAEEKREAIRQLCFSLEHYRNGYHELRQAFLVHKRPTVLAS</sequence>
<dbReference type="EMBL" id="JADFTS010000007">
    <property type="protein sequence ID" value="KAF9595869.1"/>
    <property type="molecule type" value="Genomic_DNA"/>
</dbReference>
<evidence type="ECO:0000313" key="6">
    <source>
        <dbReference type="EMBL" id="KAF9595869.1"/>
    </source>
</evidence>
<gene>
    <name evidence="6" type="ORF">IFM89_005355</name>
</gene>
<organism evidence="6 7">
    <name type="scientific">Coptis chinensis</name>
    <dbReference type="NCBI Taxonomy" id="261450"/>
    <lineage>
        <taxon>Eukaryota</taxon>
        <taxon>Viridiplantae</taxon>
        <taxon>Streptophyta</taxon>
        <taxon>Embryophyta</taxon>
        <taxon>Tracheophyta</taxon>
        <taxon>Spermatophyta</taxon>
        <taxon>Magnoliopsida</taxon>
        <taxon>Ranunculales</taxon>
        <taxon>Ranunculaceae</taxon>
        <taxon>Coptidoideae</taxon>
        <taxon>Coptis</taxon>
    </lineage>
</organism>
<dbReference type="PANTHER" id="PTHR32258:SF3">
    <property type="entry name" value="PROTEIN NETWORKED 4A"/>
    <property type="match status" value="1"/>
</dbReference>
<dbReference type="InterPro" id="IPR051861">
    <property type="entry name" value="NET_actin-binding_domain"/>
</dbReference>
<evidence type="ECO:0000256" key="2">
    <source>
        <dbReference type="ARBA" id="ARBA00038006"/>
    </source>
</evidence>
<feature type="compositionally biased region" description="Polar residues" evidence="4">
    <location>
        <begin position="208"/>
        <end position="217"/>
    </location>
</feature>
<feature type="coiled-coil region" evidence="3">
    <location>
        <begin position="388"/>
        <end position="474"/>
    </location>
</feature>
<comment type="similarity">
    <text evidence="2">Belongs to the NET family.</text>
</comment>
<keyword evidence="1 3" id="KW-0175">Coiled coil</keyword>
<feature type="compositionally biased region" description="Polar residues" evidence="4">
    <location>
        <begin position="133"/>
        <end position="143"/>
    </location>
</feature>
<dbReference type="PANTHER" id="PTHR32258">
    <property type="entry name" value="PROTEIN NETWORKED 4A"/>
    <property type="match status" value="1"/>
</dbReference>
<dbReference type="AlphaFoldDB" id="A0A835LLG8"/>
<feature type="coiled-coil region" evidence="3">
    <location>
        <begin position="521"/>
        <end position="555"/>
    </location>
</feature>
<dbReference type="GO" id="GO:0003779">
    <property type="term" value="F:actin binding"/>
    <property type="evidence" value="ECO:0007669"/>
    <property type="project" value="InterPro"/>
</dbReference>